<sequence length="346" mass="39620">MGVESIVTPSLIQTFANLDASRYTCGAAMTAMFYDYFLTFSEEVKCVWEDRRLSIPRLMFFWNRYFVWPWIILSNYRASLPSSTLIQCLSGQFRHCKPSWATFGQDRQFCQFVVPAVAVVQGISMVIGIQLFAMRVLALYRNDIKIKRLVYCWLVACHIPLIIIAILEIKEITPTLFYLAFTHTCYAVPSKFIKYGYVPAIIAEGGLLALQTFHHVRNRRHRQFISMPLVDTLYRDGYIWFCAAIGIRLFAVLVFAFADPSLWHVANQMDFPLSSALASRFYLQLKSAIQPELEAISDFPTTSPHFSSPRAQGTFATTGSQFQTEHSESIPTSMPLQELRKIRAPR</sequence>
<dbReference type="AlphaFoldDB" id="G4T7N3"/>
<dbReference type="InterPro" id="IPR045340">
    <property type="entry name" value="DUF6533"/>
</dbReference>
<feature type="compositionally biased region" description="Polar residues" evidence="1">
    <location>
        <begin position="303"/>
        <end position="335"/>
    </location>
</feature>
<gene>
    <name evidence="4" type="ORF">PIIN_01179</name>
</gene>
<keyword evidence="2" id="KW-0472">Membrane</keyword>
<dbReference type="EMBL" id="CAFZ01000012">
    <property type="protein sequence ID" value="CCA67350.1"/>
    <property type="molecule type" value="Genomic_DNA"/>
</dbReference>
<evidence type="ECO:0000259" key="3">
    <source>
        <dbReference type="Pfam" id="PF20151"/>
    </source>
</evidence>
<reference evidence="4 5" key="1">
    <citation type="journal article" date="2011" name="PLoS Pathog.">
        <title>Endophytic Life Strategies Decoded by Genome and Transcriptome Analyses of the Mutualistic Root Symbiont Piriformospora indica.</title>
        <authorList>
            <person name="Zuccaro A."/>
            <person name="Lahrmann U."/>
            <person name="Guldener U."/>
            <person name="Langen G."/>
            <person name="Pfiffi S."/>
            <person name="Biedenkopf D."/>
            <person name="Wong P."/>
            <person name="Samans B."/>
            <person name="Grimm C."/>
            <person name="Basiewicz M."/>
            <person name="Murat C."/>
            <person name="Martin F."/>
            <person name="Kogel K.H."/>
        </authorList>
    </citation>
    <scope>NUCLEOTIDE SEQUENCE [LARGE SCALE GENOMIC DNA]</scope>
    <source>
        <strain evidence="4 5">DSM 11827</strain>
    </source>
</reference>
<accession>G4T7N3</accession>
<keyword evidence="2" id="KW-1133">Transmembrane helix</keyword>
<protein>
    <recommendedName>
        <fullName evidence="3">DUF6533 domain-containing protein</fullName>
    </recommendedName>
</protein>
<keyword evidence="5" id="KW-1185">Reference proteome</keyword>
<evidence type="ECO:0000313" key="5">
    <source>
        <dbReference type="Proteomes" id="UP000007148"/>
    </source>
</evidence>
<feature type="transmembrane region" description="Helical" evidence="2">
    <location>
        <begin position="237"/>
        <end position="258"/>
    </location>
</feature>
<feature type="transmembrane region" description="Helical" evidence="2">
    <location>
        <begin position="196"/>
        <end position="216"/>
    </location>
</feature>
<dbReference type="OrthoDB" id="2745134at2759"/>
<dbReference type="OMA" id="YLAFTHT"/>
<evidence type="ECO:0000256" key="2">
    <source>
        <dbReference type="SAM" id="Phobius"/>
    </source>
</evidence>
<proteinExistence type="predicted"/>
<organism evidence="4 5">
    <name type="scientific">Serendipita indica (strain DSM 11827)</name>
    <name type="common">Root endophyte fungus</name>
    <name type="synonym">Piriformospora indica</name>
    <dbReference type="NCBI Taxonomy" id="1109443"/>
    <lineage>
        <taxon>Eukaryota</taxon>
        <taxon>Fungi</taxon>
        <taxon>Dikarya</taxon>
        <taxon>Basidiomycota</taxon>
        <taxon>Agaricomycotina</taxon>
        <taxon>Agaricomycetes</taxon>
        <taxon>Sebacinales</taxon>
        <taxon>Serendipitaceae</taxon>
        <taxon>Serendipita</taxon>
    </lineage>
</organism>
<dbReference type="HOGENOM" id="CLU_035509_1_4_1"/>
<name>G4T7N3_SERID</name>
<feature type="region of interest" description="Disordered" evidence="1">
    <location>
        <begin position="303"/>
        <end position="346"/>
    </location>
</feature>
<evidence type="ECO:0000256" key="1">
    <source>
        <dbReference type="SAM" id="MobiDB-lite"/>
    </source>
</evidence>
<evidence type="ECO:0000313" key="4">
    <source>
        <dbReference type="EMBL" id="CCA67350.1"/>
    </source>
</evidence>
<feature type="transmembrane region" description="Helical" evidence="2">
    <location>
        <begin position="112"/>
        <end position="137"/>
    </location>
</feature>
<dbReference type="Proteomes" id="UP000007148">
    <property type="component" value="Unassembled WGS sequence"/>
</dbReference>
<comment type="caution">
    <text evidence="4">The sequence shown here is derived from an EMBL/GenBank/DDBJ whole genome shotgun (WGS) entry which is preliminary data.</text>
</comment>
<dbReference type="InParanoid" id="G4T7N3"/>
<dbReference type="Pfam" id="PF20151">
    <property type="entry name" value="DUF6533"/>
    <property type="match status" value="1"/>
</dbReference>
<keyword evidence="2" id="KW-0812">Transmembrane</keyword>
<feature type="transmembrane region" description="Helical" evidence="2">
    <location>
        <begin position="149"/>
        <end position="169"/>
    </location>
</feature>
<feature type="domain" description="DUF6533" evidence="3">
    <location>
        <begin position="23"/>
        <end position="67"/>
    </location>
</feature>